<dbReference type="VEuPathDB" id="FungiDB:BD410DRAFT_694170"/>
<reference evidence="2 3" key="1">
    <citation type="submission" date="2018-06" db="EMBL/GenBank/DDBJ databases">
        <title>A transcriptomic atlas of mushroom development highlights an independent origin of complex multicellularity.</title>
        <authorList>
            <consortium name="DOE Joint Genome Institute"/>
            <person name="Krizsan K."/>
            <person name="Almasi E."/>
            <person name="Merenyi Z."/>
            <person name="Sahu N."/>
            <person name="Viragh M."/>
            <person name="Koszo T."/>
            <person name="Mondo S."/>
            <person name="Kiss B."/>
            <person name="Balint B."/>
            <person name="Kues U."/>
            <person name="Barry K."/>
            <person name="Hegedus J.C."/>
            <person name="Henrissat B."/>
            <person name="Johnson J."/>
            <person name="Lipzen A."/>
            <person name="Ohm R."/>
            <person name="Nagy I."/>
            <person name="Pangilinan J."/>
            <person name="Yan J."/>
            <person name="Xiong Y."/>
            <person name="Grigoriev I.V."/>
            <person name="Hibbett D.S."/>
            <person name="Nagy L.G."/>
        </authorList>
    </citation>
    <scope>NUCLEOTIDE SEQUENCE [LARGE SCALE GENOMIC DNA]</scope>
    <source>
        <strain evidence="2 3">SZMC22713</strain>
    </source>
</reference>
<evidence type="ECO:0000313" key="3">
    <source>
        <dbReference type="Proteomes" id="UP000294933"/>
    </source>
</evidence>
<dbReference type="OrthoDB" id="2676448at2759"/>
<sequence>SGYKLRTQISKALQRRSEAIRNALARYNNHAASLSPPRPQLTWKEIVDYGFLGEFELLKNSRRDIREEAWSQPAHREATVKYFQLQRAREEIEWLNVEVRRLRTAMRDEELEVKSVLEDLSSSSPFLAAELRKRWALRSMVNSIHKARLNRIAALPGFSG</sequence>
<name>A0A4Y7PEV0_9AGAM</name>
<proteinExistence type="predicted"/>
<feature type="non-terminal residue" evidence="2">
    <location>
        <position position="160"/>
    </location>
</feature>
<evidence type="ECO:0000313" key="2">
    <source>
        <dbReference type="EMBL" id="TDL13893.1"/>
    </source>
</evidence>
<gene>
    <name evidence="2" type="ORF">BD410DRAFT_694170</name>
</gene>
<feature type="non-terminal residue" evidence="2">
    <location>
        <position position="1"/>
    </location>
</feature>
<evidence type="ECO:0000256" key="1">
    <source>
        <dbReference type="SAM" id="Coils"/>
    </source>
</evidence>
<accession>A0A4Y7PEV0</accession>
<keyword evidence="3" id="KW-1185">Reference proteome</keyword>
<dbReference type="Proteomes" id="UP000294933">
    <property type="component" value="Unassembled WGS sequence"/>
</dbReference>
<feature type="coiled-coil region" evidence="1">
    <location>
        <begin position="85"/>
        <end position="119"/>
    </location>
</feature>
<organism evidence="2 3">
    <name type="scientific">Rickenella mellea</name>
    <dbReference type="NCBI Taxonomy" id="50990"/>
    <lineage>
        <taxon>Eukaryota</taxon>
        <taxon>Fungi</taxon>
        <taxon>Dikarya</taxon>
        <taxon>Basidiomycota</taxon>
        <taxon>Agaricomycotina</taxon>
        <taxon>Agaricomycetes</taxon>
        <taxon>Hymenochaetales</taxon>
        <taxon>Rickenellaceae</taxon>
        <taxon>Rickenella</taxon>
    </lineage>
</organism>
<protein>
    <submittedName>
        <fullName evidence="2">Uncharacterized protein</fullName>
    </submittedName>
</protein>
<keyword evidence="1" id="KW-0175">Coiled coil</keyword>
<dbReference type="EMBL" id="ML170437">
    <property type="protein sequence ID" value="TDL13893.1"/>
    <property type="molecule type" value="Genomic_DNA"/>
</dbReference>
<dbReference type="STRING" id="50990.A0A4Y7PEV0"/>
<dbReference type="AlphaFoldDB" id="A0A4Y7PEV0"/>